<dbReference type="Pfam" id="PF00651">
    <property type="entry name" value="BTB"/>
    <property type="match status" value="1"/>
</dbReference>
<keyword evidence="4" id="KW-1185">Reference proteome</keyword>
<evidence type="ECO:0000313" key="2">
    <source>
        <dbReference type="EMBL" id="CAI3992528.1"/>
    </source>
</evidence>
<dbReference type="PROSITE" id="PS50097">
    <property type="entry name" value="BTB"/>
    <property type="match status" value="1"/>
</dbReference>
<dbReference type="InterPro" id="IPR052407">
    <property type="entry name" value="BTB_POZ_domain_cont_9"/>
</dbReference>
<dbReference type="SMART" id="SM00225">
    <property type="entry name" value="BTB"/>
    <property type="match status" value="1"/>
</dbReference>
<dbReference type="EMBL" id="CAMXCT010001724">
    <property type="protein sequence ID" value="CAI3992528.1"/>
    <property type="molecule type" value="Genomic_DNA"/>
</dbReference>
<dbReference type="GO" id="GO:0005737">
    <property type="term" value="C:cytoplasm"/>
    <property type="evidence" value="ECO:0007669"/>
    <property type="project" value="TreeGrafter"/>
</dbReference>
<dbReference type="InterPro" id="IPR000210">
    <property type="entry name" value="BTB/POZ_dom"/>
</dbReference>
<evidence type="ECO:0000259" key="1">
    <source>
        <dbReference type="PROSITE" id="PS50097"/>
    </source>
</evidence>
<dbReference type="EMBL" id="CAMXCT030001724">
    <property type="protein sequence ID" value="CAL4779840.1"/>
    <property type="molecule type" value="Genomic_DNA"/>
</dbReference>
<dbReference type="EMBL" id="CAMXCT020001724">
    <property type="protein sequence ID" value="CAL1145903.1"/>
    <property type="molecule type" value="Genomic_DNA"/>
</dbReference>
<name>A0A9P1CKW0_9DINO</name>
<reference evidence="2" key="1">
    <citation type="submission" date="2022-10" db="EMBL/GenBank/DDBJ databases">
        <authorList>
            <person name="Chen Y."/>
            <person name="Dougan E. K."/>
            <person name="Chan C."/>
            <person name="Rhodes N."/>
            <person name="Thang M."/>
        </authorList>
    </citation>
    <scope>NUCLEOTIDE SEQUENCE</scope>
</reference>
<dbReference type="Gene3D" id="3.30.710.10">
    <property type="entry name" value="Potassium Channel Kv1.1, Chain A"/>
    <property type="match status" value="1"/>
</dbReference>
<organism evidence="2">
    <name type="scientific">Cladocopium goreaui</name>
    <dbReference type="NCBI Taxonomy" id="2562237"/>
    <lineage>
        <taxon>Eukaryota</taxon>
        <taxon>Sar</taxon>
        <taxon>Alveolata</taxon>
        <taxon>Dinophyceae</taxon>
        <taxon>Suessiales</taxon>
        <taxon>Symbiodiniaceae</taxon>
        <taxon>Cladocopium</taxon>
    </lineage>
</organism>
<dbReference type="CDD" id="cd18186">
    <property type="entry name" value="BTB_POZ_ZBTB_KLHL-like"/>
    <property type="match status" value="1"/>
</dbReference>
<evidence type="ECO:0000313" key="4">
    <source>
        <dbReference type="Proteomes" id="UP001152797"/>
    </source>
</evidence>
<dbReference type="Proteomes" id="UP001152797">
    <property type="component" value="Unassembled WGS sequence"/>
</dbReference>
<dbReference type="PANTHER" id="PTHR46306:SF1">
    <property type="entry name" value="BTB_POZ DOMAIN-CONTAINING PROTEIN 9"/>
    <property type="match status" value="1"/>
</dbReference>
<proteinExistence type="predicted"/>
<sequence length="377" mass="41967">MANASQGDRRAVWEALAMGEELLVRATNTASFNWQSTHPHFGSVVHAILFGRIDDGHEPAEEDIYHYSDIVLATEVGTKQRLNLLKLALEQGASPDLPAPESCIRCLSWRWFEKDDWTEDVIPARKTGLETLLAVKRALLKSESLTQKSAVQKKIQDVDKALLTLFSEHSKTDSQKALVPEELLEMWARFLGDTSTADVRMIVCKTGEETSETVPAHLGVLCAASPVLNAMLSGCMQEASAKEVSLEHVSVLAVKVLLSLMYTGSLPMDFDTQSQTILEALDLAHRWQVHYVVQILVSAAEKQLTLENFEALAEASVRLQLQQLQDICRTFANARKLELRAKFEESINSTVREHFGSIVGPNKGKEKPSAKRKRICF</sequence>
<reference evidence="3 4" key="2">
    <citation type="submission" date="2024-05" db="EMBL/GenBank/DDBJ databases">
        <authorList>
            <person name="Chen Y."/>
            <person name="Shah S."/>
            <person name="Dougan E. K."/>
            <person name="Thang M."/>
            <person name="Chan C."/>
        </authorList>
    </citation>
    <scope>NUCLEOTIDE SEQUENCE [LARGE SCALE GENOMIC DNA]</scope>
</reference>
<accession>A0A9P1CKW0</accession>
<dbReference type="OrthoDB" id="6359816at2759"/>
<dbReference type="InterPro" id="IPR011333">
    <property type="entry name" value="SKP1/BTB/POZ_sf"/>
</dbReference>
<dbReference type="PANTHER" id="PTHR46306">
    <property type="entry name" value="BTB/POZ DOMAIN-CONTAINING PROTEIN 9"/>
    <property type="match status" value="1"/>
</dbReference>
<dbReference type="SUPFAM" id="SSF54695">
    <property type="entry name" value="POZ domain"/>
    <property type="match status" value="1"/>
</dbReference>
<comment type="caution">
    <text evidence="2">The sequence shown here is derived from an EMBL/GenBank/DDBJ whole genome shotgun (WGS) entry which is preliminary data.</text>
</comment>
<evidence type="ECO:0000313" key="3">
    <source>
        <dbReference type="EMBL" id="CAL4779840.1"/>
    </source>
</evidence>
<dbReference type="AlphaFoldDB" id="A0A9P1CKW0"/>
<gene>
    <name evidence="2" type="ORF">C1SCF055_LOCUS19353</name>
</gene>
<feature type="domain" description="BTB" evidence="1">
    <location>
        <begin position="197"/>
        <end position="270"/>
    </location>
</feature>
<protein>
    <submittedName>
        <fullName evidence="3">BTB domain-containing protein</fullName>
    </submittedName>
</protein>